<protein>
    <submittedName>
        <fullName evidence="2">Uncharacterized protein</fullName>
    </submittedName>
</protein>
<dbReference type="PRINTS" id="PR01217">
    <property type="entry name" value="PRICHEXTENSN"/>
</dbReference>
<gene>
    <name evidence="2" type="ORF">SAMN06265355_102125</name>
</gene>
<feature type="compositionally biased region" description="Pro residues" evidence="1">
    <location>
        <begin position="484"/>
        <end position="516"/>
    </location>
</feature>
<evidence type="ECO:0000313" key="3">
    <source>
        <dbReference type="Proteomes" id="UP000198420"/>
    </source>
</evidence>
<dbReference type="AlphaFoldDB" id="A0A238VNV2"/>
<feature type="compositionally biased region" description="Low complexity" evidence="1">
    <location>
        <begin position="439"/>
        <end position="483"/>
    </location>
</feature>
<evidence type="ECO:0000256" key="1">
    <source>
        <dbReference type="SAM" id="MobiDB-lite"/>
    </source>
</evidence>
<feature type="compositionally biased region" description="Low complexity" evidence="1">
    <location>
        <begin position="378"/>
        <end position="387"/>
    </location>
</feature>
<dbReference type="OrthoDB" id="1099523at2"/>
<proteinExistence type="predicted"/>
<keyword evidence="3" id="KW-1185">Reference proteome</keyword>
<dbReference type="Proteomes" id="UP000198420">
    <property type="component" value="Unassembled WGS sequence"/>
</dbReference>
<dbReference type="SUPFAM" id="SSF51004">
    <property type="entry name" value="C-terminal (heme d1) domain of cytochrome cd1-nitrite reductase"/>
    <property type="match status" value="1"/>
</dbReference>
<dbReference type="RefSeq" id="WP_089310437.1">
    <property type="nucleotide sequence ID" value="NZ_FZNP01000002.1"/>
</dbReference>
<name>A0A238VNV2_9ACTN</name>
<reference evidence="3" key="1">
    <citation type="submission" date="2017-06" db="EMBL/GenBank/DDBJ databases">
        <authorList>
            <person name="Varghese N."/>
            <person name="Submissions S."/>
        </authorList>
    </citation>
    <scope>NUCLEOTIDE SEQUENCE [LARGE SCALE GENOMIC DNA]</scope>
    <source>
        <strain evidence="3">DSM 44485</strain>
    </source>
</reference>
<dbReference type="InterPro" id="IPR011048">
    <property type="entry name" value="Haem_d1_sf"/>
</dbReference>
<accession>A0A238VNV2</accession>
<feature type="compositionally biased region" description="Pro residues" evidence="1">
    <location>
        <begin position="388"/>
        <end position="417"/>
    </location>
</feature>
<feature type="region of interest" description="Disordered" evidence="1">
    <location>
        <begin position="365"/>
        <end position="531"/>
    </location>
</feature>
<organism evidence="2 3">
    <name type="scientific">Actinomadura mexicana</name>
    <dbReference type="NCBI Taxonomy" id="134959"/>
    <lineage>
        <taxon>Bacteria</taxon>
        <taxon>Bacillati</taxon>
        <taxon>Actinomycetota</taxon>
        <taxon>Actinomycetes</taxon>
        <taxon>Streptosporangiales</taxon>
        <taxon>Thermomonosporaceae</taxon>
        <taxon>Actinomadura</taxon>
    </lineage>
</organism>
<sequence>MKSRMKGAEMVRARGGWWAAAVLVTVLLLATLLGGGRVGLAVAATDGSAWLWSRTAGEVDRVNPDSGRVEQRREVRDARGHRVQVTQNDKFLLIHDLDTGRVSSLDLSGLGFSGRLDIGTRGDPHLAMGADGAALVERTSGAVRALDPATLRPVGPVLQLPGPLVGGEFDDAGRLWVAVPRQGTVIALKVSAQGATVVGTSEAAPPDHDLTMTVLDEGALVVDRGGRELVVATGGGTRKVTAPVSLAGAMVPARTHGALAAVTVPGAGSVVTLGDVRKGGPVRSFPLTDPVQEPAVPFAGKVYLPVRETGQVRVFEPAGRQTGMLTMPAGRGDMELQVREGNLFVNAPGSTDALVVGGDGVARKVGKYPGGPGRGAERPGTPGDGASSPPPVPAPPADPVLPYPLDPRPSPEAPETPPSHRPETPPATGRTEAPRAPATPGSRTPSPRLPSRTPTTAPTTAPTTKSPTRTTTPTSRPTTSRPTTPRPSTPRPSTPRPSTPRPSTPKPTTPKPTPTKPKPKPTQTRNPYTPAQVCNATAGGNYQVQRSSSFSGGRIYQLYSASTKKNCAVTMKTADIGKGTNVWVRLQSQKGGKVAADNGTFKYYAGPVFVLAPGDCVRYSGGASGASASAGWGNCG</sequence>
<evidence type="ECO:0000313" key="2">
    <source>
        <dbReference type="EMBL" id="SNR35861.1"/>
    </source>
</evidence>
<dbReference type="EMBL" id="FZNP01000002">
    <property type="protein sequence ID" value="SNR35861.1"/>
    <property type="molecule type" value="Genomic_DNA"/>
</dbReference>